<organism evidence="2 3">
    <name type="scientific">Ramazzottius varieornatus</name>
    <name type="common">Water bear</name>
    <name type="synonym">Tardigrade</name>
    <dbReference type="NCBI Taxonomy" id="947166"/>
    <lineage>
        <taxon>Eukaryota</taxon>
        <taxon>Metazoa</taxon>
        <taxon>Ecdysozoa</taxon>
        <taxon>Tardigrada</taxon>
        <taxon>Eutardigrada</taxon>
        <taxon>Parachela</taxon>
        <taxon>Hypsibioidea</taxon>
        <taxon>Ramazzottiidae</taxon>
        <taxon>Ramazzottius</taxon>
    </lineage>
</organism>
<feature type="region of interest" description="Disordered" evidence="1">
    <location>
        <begin position="250"/>
        <end position="320"/>
    </location>
</feature>
<feature type="region of interest" description="Disordered" evidence="1">
    <location>
        <begin position="1"/>
        <end position="37"/>
    </location>
</feature>
<name>A0A1D1VT42_RAMVA</name>
<feature type="compositionally biased region" description="Low complexity" evidence="1">
    <location>
        <begin position="288"/>
        <end position="313"/>
    </location>
</feature>
<evidence type="ECO:0000256" key="1">
    <source>
        <dbReference type="SAM" id="MobiDB-lite"/>
    </source>
</evidence>
<sequence length="355" mass="39475">MANEEVSDGSYQRRRSSSTSMVSEQASRHNWPFPPDSSWTFLGASRLSGRLTLNPQPEGPQGPLLRSLTVLTAIRHQSPAPESQSSSTSSGSPIDRPLLTKFRRMSPVMLQRLQVDIADPFTRSRSTGRLPEAHKDFHEARSSRLTEPRRRRRSNLNYRPDSLEGSARQNDILDTFIPFPLESQIVVRRVMKDSYSGQFHIRTHWGEVQYAPMLKGSVLDETTTGRDLDDESPPSMANLKGMELYEETGELSGAGRGGRWRPQPADGDQLHKSVNWRAPSQRRPKAPSTASNSYPYSSMSSISTSTEDSQTSTGDPAHSFPHKLFGTPIASSDYSQAALSISPSIHGQLDILYYG</sequence>
<keyword evidence="3" id="KW-1185">Reference proteome</keyword>
<protein>
    <submittedName>
        <fullName evidence="2">Uncharacterized protein</fullName>
    </submittedName>
</protein>
<feature type="region of interest" description="Disordered" evidence="1">
    <location>
        <begin position="76"/>
        <end position="97"/>
    </location>
</feature>
<proteinExistence type="predicted"/>
<gene>
    <name evidence="2" type="primary">RvY_12389-1</name>
    <name evidence="2" type="synonym">RvY_12389.1</name>
    <name evidence="2" type="ORF">RvY_12389</name>
</gene>
<dbReference type="AlphaFoldDB" id="A0A1D1VT42"/>
<evidence type="ECO:0000313" key="2">
    <source>
        <dbReference type="EMBL" id="GAV01729.1"/>
    </source>
</evidence>
<comment type="caution">
    <text evidence="2">The sequence shown here is derived from an EMBL/GenBank/DDBJ whole genome shotgun (WGS) entry which is preliminary data.</text>
</comment>
<feature type="region of interest" description="Disordered" evidence="1">
    <location>
        <begin position="123"/>
        <end position="164"/>
    </location>
</feature>
<dbReference type="EMBL" id="BDGG01000007">
    <property type="protein sequence ID" value="GAV01729.1"/>
    <property type="molecule type" value="Genomic_DNA"/>
</dbReference>
<dbReference type="Proteomes" id="UP000186922">
    <property type="component" value="Unassembled WGS sequence"/>
</dbReference>
<feature type="compositionally biased region" description="Low complexity" evidence="1">
    <location>
        <begin position="78"/>
        <end position="97"/>
    </location>
</feature>
<evidence type="ECO:0000313" key="3">
    <source>
        <dbReference type="Proteomes" id="UP000186922"/>
    </source>
</evidence>
<feature type="compositionally biased region" description="Basic and acidic residues" evidence="1">
    <location>
        <begin position="131"/>
        <end position="148"/>
    </location>
</feature>
<reference evidence="2 3" key="1">
    <citation type="journal article" date="2016" name="Nat. Commun.">
        <title>Extremotolerant tardigrade genome and improved radiotolerance of human cultured cells by tardigrade-unique protein.</title>
        <authorList>
            <person name="Hashimoto T."/>
            <person name="Horikawa D.D."/>
            <person name="Saito Y."/>
            <person name="Kuwahara H."/>
            <person name="Kozuka-Hata H."/>
            <person name="Shin-I T."/>
            <person name="Minakuchi Y."/>
            <person name="Ohishi K."/>
            <person name="Motoyama A."/>
            <person name="Aizu T."/>
            <person name="Enomoto A."/>
            <person name="Kondo K."/>
            <person name="Tanaka S."/>
            <person name="Hara Y."/>
            <person name="Koshikawa S."/>
            <person name="Sagara H."/>
            <person name="Miura T."/>
            <person name="Yokobori S."/>
            <person name="Miyagawa K."/>
            <person name="Suzuki Y."/>
            <person name="Kubo T."/>
            <person name="Oyama M."/>
            <person name="Kohara Y."/>
            <person name="Fujiyama A."/>
            <person name="Arakawa K."/>
            <person name="Katayama T."/>
            <person name="Toyoda A."/>
            <person name="Kunieda T."/>
        </authorList>
    </citation>
    <scope>NUCLEOTIDE SEQUENCE [LARGE SCALE GENOMIC DNA]</scope>
    <source>
        <strain evidence="2 3">YOKOZUNA-1</strain>
    </source>
</reference>
<accession>A0A1D1VT42</accession>